<keyword evidence="2" id="KW-1185">Reference proteome</keyword>
<sequence>MRPGADPRRAAAPNACRAAAPLVTDRSESCMKDDVIVTDPVKSRMRNNVNVRRVTAPAVIIERRRA</sequence>
<gene>
    <name evidence="1" type="ORF">SAMN05421869_11330</name>
</gene>
<proteinExistence type="predicted"/>
<dbReference type="Proteomes" id="UP000199202">
    <property type="component" value="Unassembled WGS sequence"/>
</dbReference>
<accession>A0A1G8XP16</accession>
<dbReference type="AlphaFoldDB" id="A0A1G8XP16"/>
<evidence type="ECO:0000313" key="2">
    <source>
        <dbReference type="Proteomes" id="UP000199202"/>
    </source>
</evidence>
<organism evidence="1 2">
    <name type="scientific">Nonomuraea jiangxiensis</name>
    <dbReference type="NCBI Taxonomy" id="633440"/>
    <lineage>
        <taxon>Bacteria</taxon>
        <taxon>Bacillati</taxon>
        <taxon>Actinomycetota</taxon>
        <taxon>Actinomycetes</taxon>
        <taxon>Streptosporangiales</taxon>
        <taxon>Streptosporangiaceae</taxon>
        <taxon>Nonomuraea</taxon>
    </lineage>
</organism>
<name>A0A1G8XP16_9ACTN</name>
<protein>
    <submittedName>
        <fullName evidence="1">Uncharacterized protein</fullName>
    </submittedName>
</protein>
<evidence type="ECO:0000313" key="1">
    <source>
        <dbReference type="EMBL" id="SDJ92233.1"/>
    </source>
</evidence>
<dbReference type="EMBL" id="FNDJ01000013">
    <property type="protein sequence ID" value="SDJ92233.1"/>
    <property type="molecule type" value="Genomic_DNA"/>
</dbReference>
<dbReference type="STRING" id="633440.SAMN05421869_11330"/>
<reference evidence="1 2" key="1">
    <citation type="submission" date="2016-10" db="EMBL/GenBank/DDBJ databases">
        <authorList>
            <person name="de Groot N.N."/>
        </authorList>
    </citation>
    <scope>NUCLEOTIDE SEQUENCE [LARGE SCALE GENOMIC DNA]</scope>
    <source>
        <strain evidence="1 2">CGMCC 4.6533</strain>
    </source>
</reference>